<proteinExistence type="predicted"/>
<dbReference type="STRING" id="586411.SAMN05216187_105136"/>
<dbReference type="RefSeq" id="WP_092597174.1">
    <property type="nucleotide sequence ID" value="NZ_FNFI01000005.1"/>
</dbReference>
<evidence type="ECO:0000313" key="2">
    <source>
        <dbReference type="Proteomes" id="UP000242700"/>
    </source>
</evidence>
<sequence length="183" mass="21008">MENLEAFYDIALTPDEYRTKLTDLKDGFDKIYDEHEITKDNDFESFKNSDMNLLVIAEPWCSHCMLNLAILFKLAEEAEIDVKVSLRDDNEELMNAYLTNGNKVIPKVIAIDNEEKEAAVWGPRAPMTAVIQKDIMKDMPEKGTEEYDAAFTAVKKEMKEKFMTSPELWDAVETDLKQTLAVK</sequence>
<dbReference type="SUPFAM" id="SSF52833">
    <property type="entry name" value="Thioredoxin-like"/>
    <property type="match status" value="1"/>
</dbReference>
<reference evidence="2" key="1">
    <citation type="submission" date="2016-10" db="EMBL/GenBank/DDBJ databases">
        <authorList>
            <person name="Varghese N."/>
            <person name="Submissions S."/>
        </authorList>
    </citation>
    <scope>NUCLEOTIDE SEQUENCE [LARGE SCALE GENOMIC DNA]</scope>
    <source>
        <strain evidence="2">CGMCC 1.8911</strain>
    </source>
</reference>
<gene>
    <name evidence="1" type="ORF">SAMN05216187_105136</name>
</gene>
<dbReference type="Pfam" id="PF14595">
    <property type="entry name" value="Thioredoxin_9"/>
    <property type="match status" value="1"/>
</dbReference>
<protein>
    <submittedName>
        <fullName evidence="1">Thiol-disulfide isomerase or thioredoxin</fullName>
    </submittedName>
</protein>
<dbReference type="EMBL" id="FNFI01000005">
    <property type="protein sequence ID" value="SDK16983.1"/>
    <property type="molecule type" value="Genomic_DNA"/>
</dbReference>
<dbReference type="Proteomes" id="UP000242700">
    <property type="component" value="Unassembled WGS sequence"/>
</dbReference>
<dbReference type="GO" id="GO:0016853">
    <property type="term" value="F:isomerase activity"/>
    <property type="evidence" value="ECO:0007669"/>
    <property type="project" value="UniProtKB-KW"/>
</dbReference>
<name>A0A1G8ZPP6_9STAP</name>
<organism evidence="1 2">
    <name type="scientific">Jeotgalicoccus aerolatus</name>
    <dbReference type="NCBI Taxonomy" id="709510"/>
    <lineage>
        <taxon>Bacteria</taxon>
        <taxon>Bacillati</taxon>
        <taxon>Bacillota</taxon>
        <taxon>Bacilli</taxon>
        <taxon>Bacillales</taxon>
        <taxon>Staphylococcaceae</taxon>
        <taxon>Jeotgalicoccus</taxon>
    </lineage>
</organism>
<dbReference type="OrthoDB" id="6120799at2"/>
<evidence type="ECO:0000313" key="1">
    <source>
        <dbReference type="EMBL" id="SDK16983.1"/>
    </source>
</evidence>
<dbReference type="AlphaFoldDB" id="A0A1G8ZPP6"/>
<dbReference type="InterPro" id="IPR036249">
    <property type="entry name" value="Thioredoxin-like_sf"/>
</dbReference>
<keyword evidence="1" id="KW-0413">Isomerase</keyword>
<dbReference type="Gene3D" id="3.40.30.10">
    <property type="entry name" value="Glutaredoxin"/>
    <property type="match status" value="1"/>
</dbReference>
<accession>A0A1G8ZPP6</accession>